<evidence type="ECO:0008006" key="3">
    <source>
        <dbReference type="Google" id="ProtNLM"/>
    </source>
</evidence>
<dbReference type="GO" id="GO:0003676">
    <property type="term" value="F:nucleic acid binding"/>
    <property type="evidence" value="ECO:0007669"/>
    <property type="project" value="InterPro"/>
</dbReference>
<protein>
    <recommendedName>
        <fullName evidence="3">Retrotransposon protein, putative, Ty3-gypsy subclass</fullName>
    </recommendedName>
</protein>
<proteinExistence type="predicted"/>
<accession>A0AAF0V6V0</accession>
<keyword evidence="2" id="KW-1185">Reference proteome</keyword>
<dbReference type="Gene3D" id="3.30.420.10">
    <property type="entry name" value="Ribonuclease H-like superfamily/Ribonuclease H"/>
    <property type="match status" value="1"/>
</dbReference>
<sequence length="55" mass="6698">MTQEINIPTWKWEVINMDFIKGLPRTRRQYDSIWVIVDRITKFERFLVVKTLNSA</sequence>
<reference evidence="1" key="1">
    <citation type="submission" date="2023-08" db="EMBL/GenBank/DDBJ databases">
        <title>A de novo genome assembly of Solanum verrucosum Schlechtendal, a Mexican diploid species geographically isolated from the other diploid A-genome species in potato relatives.</title>
        <authorList>
            <person name="Hosaka K."/>
        </authorList>
    </citation>
    <scope>NUCLEOTIDE SEQUENCE</scope>
    <source>
        <tissue evidence="1">Young leaves</tissue>
    </source>
</reference>
<dbReference type="InterPro" id="IPR012337">
    <property type="entry name" value="RNaseH-like_sf"/>
</dbReference>
<dbReference type="PANTHER" id="PTHR45835">
    <property type="entry name" value="YALI0A06105P"/>
    <property type="match status" value="1"/>
</dbReference>
<feature type="non-terminal residue" evidence="1">
    <location>
        <position position="55"/>
    </location>
</feature>
<name>A0AAF0V6V0_SOLVR</name>
<dbReference type="PANTHER" id="PTHR45835:SF91">
    <property type="entry name" value="RETROTRANSPOSON, TY3-GYPSY SUBCLASS-LIKE PROTEIN"/>
    <property type="match status" value="1"/>
</dbReference>
<evidence type="ECO:0000313" key="2">
    <source>
        <dbReference type="Proteomes" id="UP001234989"/>
    </source>
</evidence>
<dbReference type="Proteomes" id="UP001234989">
    <property type="component" value="Chromosome 12"/>
</dbReference>
<dbReference type="EMBL" id="CP133623">
    <property type="protein sequence ID" value="WMV58374.1"/>
    <property type="molecule type" value="Genomic_DNA"/>
</dbReference>
<organism evidence="1 2">
    <name type="scientific">Solanum verrucosum</name>
    <dbReference type="NCBI Taxonomy" id="315347"/>
    <lineage>
        <taxon>Eukaryota</taxon>
        <taxon>Viridiplantae</taxon>
        <taxon>Streptophyta</taxon>
        <taxon>Embryophyta</taxon>
        <taxon>Tracheophyta</taxon>
        <taxon>Spermatophyta</taxon>
        <taxon>Magnoliopsida</taxon>
        <taxon>eudicotyledons</taxon>
        <taxon>Gunneridae</taxon>
        <taxon>Pentapetalae</taxon>
        <taxon>asterids</taxon>
        <taxon>lamiids</taxon>
        <taxon>Solanales</taxon>
        <taxon>Solanaceae</taxon>
        <taxon>Solanoideae</taxon>
        <taxon>Solaneae</taxon>
        <taxon>Solanum</taxon>
    </lineage>
</organism>
<evidence type="ECO:0000313" key="1">
    <source>
        <dbReference type="EMBL" id="WMV58374.1"/>
    </source>
</evidence>
<dbReference type="AlphaFoldDB" id="A0AAF0V6V0"/>
<gene>
    <name evidence="1" type="ORF">MTR67_051759</name>
</gene>
<dbReference type="InterPro" id="IPR036397">
    <property type="entry name" value="RNaseH_sf"/>
</dbReference>
<dbReference type="SUPFAM" id="SSF53098">
    <property type="entry name" value="Ribonuclease H-like"/>
    <property type="match status" value="1"/>
</dbReference>